<dbReference type="InterPro" id="IPR000515">
    <property type="entry name" value="MetI-like"/>
</dbReference>
<evidence type="ECO:0000313" key="13">
    <source>
        <dbReference type="Proteomes" id="UP000078336"/>
    </source>
</evidence>
<comment type="function">
    <text evidence="10">Part of the binding-protein-dependent transport system for molybdenum; probably responsible for the translocation of the substrate across the membrane.</text>
</comment>
<evidence type="ECO:0000256" key="6">
    <source>
        <dbReference type="ARBA" id="ARBA00022692"/>
    </source>
</evidence>
<comment type="caution">
    <text evidence="12">The sequence shown here is derived from an EMBL/GenBank/DDBJ whole genome shotgun (WGS) entry which is preliminary data.</text>
</comment>
<evidence type="ECO:0000256" key="1">
    <source>
        <dbReference type="ARBA" id="ARBA00004651"/>
    </source>
</evidence>
<feature type="domain" description="ABC transmembrane type-1" evidence="11">
    <location>
        <begin position="10"/>
        <end position="212"/>
    </location>
</feature>
<evidence type="ECO:0000256" key="9">
    <source>
        <dbReference type="RuleBase" id="RU363032"/>
    </source>
</evidence>
<dbReference type="Gene3D" id="1.10.3720.10">
    <property type="entry name" value="MetI-like"/>
    <property type="match status" value="1"/>
</dbReference>
<dbReference type="NCBIfam" id="TIGR02141">
    <property type="entry name" value="modB_ABC"/>
    <property type="match status" value="1"/>
</dbReference>
<dbReference type="PANTHER" id="PTHR30183">
    <property type="entry name" value="MOLYBDENUM TRANSPORT SYSTEM PERMEASE PROTEIN MODB"/>
    <property type="match status" value="1"/>
</dbReference>
<proteinExistence type="inferred from homology"/>
<dbReference type="PANTHER" id="PTHR30183:SF3">
    <property type="entry name" value="MOLYBDENUM TRANSPORT SYSTEM PERMEASE PROTEIN MODB"/>
    <property type="match status" value="1"/>
</dbReference>
<keyword evidence="5 10" id="KW-0500">Molybdenum</keyword>
<dbReference type="PROSITE" id="PS50928">
    <property type="entry name" value="ABC_TM1"/>
    <property type="match status" value="1"/>
</dbReference>
<evidence type="ECO:0000259" key="11">
    <source>
        <dbReference type="PROSITE" id="PS50928"/>
    </source>
</evidence>
<evidence type="ECO:0000256" key="2">
    <source>
        <dbReference type="ARBA" id="ARBA00007069"/>
    </source>
</evidence>
<dbReference type="InterPro" id="IPR011867">
    <property type="entry name" value="ModB_ABC"/>
</dbReference>
<feature type="transmembrane region" description="Helical" evidence="9">
    <location>
        <begin position="86"/>
        <end position="107"/>
    </location>
</feature>
<sequence>MVENVNLFPLFLSLKVSTIATVLAVIIGLPISYYLSRSNGKIADMVDALITLPVVLPPTVLGYYLLVLFGRQSALGKFLEEKLGLLIVFTPTGAVIAAFVVSIPFFIKSARTAFASIEPNLLNAARVLGRSEWNIFFTVIIPLSWRGIVSGITLVFARSLGDFGATLMVAGSIPNETMTMPIAIYDALLAGNQKLANLLVMIMTIVSVTLLYVIKRLEKRIIRGERSFHASRSD</sequence>
<keyword evidence="7 9" id="KW-1133">Transmembrane helix</keyword>
<evidence type="ECO:0000256" key="8">
    <source>
        <dbReference type="ARBA" id="ARBA00023136"/>
    </source>
</evidence>
<organism evidence="12 13">
    <name type="scientific">Anoxybacillus flavithermus</name>
    <dbReference type="NCBI Taxonomy" id="33934"/>
    <lineage>
        <taxon>Bacteria</taxon>
        <taxon>Bacillati</taxon>
        <taxon>Bacillota</taxon>
        <taxon>Bacilli</taxon>
        <taxon>Bacillales</taxon>
        <taxon>Anoxybacillaceae</taxon>
        <taxon>Anoxybacillus</taxon>
    </lineage>
</organism>
<gene>
    <name evidence="12" type="ORF">TAF16_1429</name>
</gene>
<dbReference type="AlphaFoldDB" id="A0A178TF82"/>
<comment type="subcellular location">
    <subcellularLocation>
        <location evidence="1 9">Cell membrane</location>
        <topology evidence="1 9">Multi-pass membrane protein</topology>
    </subcellularLocation>
</comment>
<accession>A0A178TF82</accession>
<feature type="transmembrane region" description="Helical" evidence="9">
    <location>
        <begin position="195"/>
        <end position="214"/>
    </location>
</feature>
<comment type="similarity">
    <text evidence="2 10">Belongs to the binding-protein-dependent transport system permease family. CysTW subfamily.</text>
</comment>
<keyword evidence="3 9" id="KW-0813">Transport</keyword>
<keyword evidence="4 10" id="KW-1003">Cell membrane</keyword>
<keyword evidence="8 9" id="KW-0472">Membrane</keyword>
<dbReference type="SUPFAM" id="SSF161098">
    <property type="entry name" value="MetI-like"/>
    <property type="match status" value="1"/>
</dbReference>
<dbReference type="GO" id="GO:0005886">
    <property type="term" value="C:plasma membrane"/>
    <property type="evidence" value="ECO:0007669"/>
    <property type="project" value="UniProtKB-SubCell"/>
</dbReference>
<evidence type="ECO:0000256" key="5">
    <source>
        <dbReference type="ARBA" id="ARBA00022505"/>
    </source>
</evidence>
<keyword evidence="13" id="KW-1185">Reference proteome</keyword>
<reference evidence="12 13" key="1">
    <citation type="submission" date="2016-03" db="EMBL/GenBank/DDBJ databases">
        <title>Spore heat resistance.</title>
        <authorList>
            <person name="Boekhorst J."/>
            <person name="Berendsen E.M."/>
            <person name="Wells-Bennik M.H."/>
            <person name="Kuipers O.P."/>
        </authorList>
    </citation>
    <scope>NUCLEOTIDE SEQUENCE [LARGE SCALE GENOMIC DNA]</scope>
    <source>
        <strain evidence="12 13">AF16</strain>
    </source>
</reference>
<dbReference type="Pfam" id="PF00528">
    <property type="entry name" value="BPD_transp_1"/>
    <property type="match status" value="1"/>
</dbReference>
<evidence type="ECO:0000313" key="12">
    <source>
        <dbReference type="EMBL" id="OAO79714.1"/>
    </source>
</evidence>
<feature type="transmembrane region" description="Helical" evidence="9">
    <location>
        <begin position="48"/>
        <end position="66"/>
    </location>
</feature>
<dbReference type="GO" id="GO:0015098">
    <property type="term" value="F:molybdate ion transmembrane transporter activity"/>
    <property type="evidence" value="ECO:0007669"/>
    <property type="project" value="UniProtKB-UniRule"/>
</dbReference>
<dbReference type="PATRIC" id="fig|33934.6.peg.1627"/>
<feature type="transmembrane region" description="Helical" evidence="9">
    <location>
        <begin position="12"/>
        <end position="36"/>
    </location>
</feature>
<name>A0A178TF82_9BACL</name>
<evidence type="ECO:0000256" key="10">
    <source>
        <dbReference type="RuleBase" id="RU365097"/>
    </source>
</evidence>
<dbReference type="CDD" id="cd06261">
    <property type="entry name" value="TM_PBP2"/>
    <property type="match status" value="1"/>
</dbReference>
<evidence type="ECO:0000256" key="4">
    <source>
        <dbReference type="ARBA" id="ARBA00022475"/>
    </source>
</evidence>
<dbReference type="EMBL" id="LUCQ01000082">
    <property type="protein sequence ID" value="OAO79714.1"/>
    <property type="molecule type" value="Genomic_DNA"/>
</dbReference>
<feature type="transmembrane region" description="Helical" evidence="9">
    <location>
        <begin position="135"/>
        <end position="157"/>
    </location>
</feature>
<dbReference type="Proteomes" id="UP000078336">
    <property type="component" value="Unassembled WGS sequence"/>
</dbReference>
<evidence type="ECO:0000256" key="7">
    <source>
        <dbReference type="ARBA" id="ARBA00022989"/>
    </source>
</evidence>
<evidence type="ECO:0000256" key="3">
    <source>
        <dbReference type="ARBA" id="ARBA00022448"/>
    </source>
</evidence>
<dbReference type="InterPro" id="IPR035906">
    <property type="entry name" value="MetI-like_sf"/>
</dbReference>
<keyword evidence="6 9" id="KW-0812">Transmembrane</keyword>
<protein>
    <recommendedName>
        <fullName evidence="10">Molybdenum transport system permease</fullName>
    </recommendedName>
</protein>